<protein>
    <submittedName>
        <fullName evidence="6">MucBP domain-containing protein</fullName>
    </submittedName>
</protein>
<dbReference type="PROSITE" id="PS51450">
    <property type="entry name" value="LRR"/>
    <property type="match status" value="1"/>
</dbReference>
<keyword evidence="7" id="KW-1185">Reference proteome</keyword>
<feature type="chain" id="PRO_5045772527" evidence="4">
    <location>
        <begin position="37"/>
        <end position="928"/>
    </location>
</feature>
<keyword evidence="1" id="KW-0677">Repeat</keyword>
<dbReference type="InterPro" id="IPR001611">
    <property type="entry name" value="Leu-rich_rpt"/>
</dbReference>
<gene>
    <name evidence="6" type="ORF">ACFQ5M_08150</name>
</gene>
<keyword evidence="3" id="KW-0812">Transmembrane</keyword>
<evidence type="ECO:0000313" key="6">
    <source>
        <dbReference type="EMBL" id="MFD1672064.1"/>
    </source>
</evidence>
<dbReference type="EMBL" id="JBHTOP010000022">
    <property type="protein sequence ID" value="MFD1672064.1"/>
    <property type="molecule type" value="Genomic_DNA"/>
</dbReference>
<proteinExistence type="predicted"/>
<feature type="region of interest" description="Disordered" evidence="2">
    <location>
        <begin position="626"/>
        <end position="645"/>
    </location>
</feature>
<organism evidence="6 7">
    <name type="scientific">Agrilactobacillus yilanensis</name>
    <dbReference type="NCBI Taxonomy" id="2485997"/>
    <lineage>
        <taxon>Bacteria</taxon>
        <taxon>Bacillati</taxon>
        <taxon>Bacillota</taxon>
        <taxon>Bacilli</taxon>
        <taxon>Lactobacillales</taxon>
        <taxon>Lactobacillaceae</taxon>
        <taxon>Agrilactobacillus</taxon>
    </lineage>
</organism>
<feature type="signal peptide" evidence="4">
    <location>
        <begin position="1"/>
        <end position="36"/>
    </location>
</feature>
<sequence length="928" mass="97026">MKKTTNSELTKKLCLLMSFGTLTAIHFATTATPVQAATAPAATTTSDTTTPPITPVTPAAETPAVSTPTASDTASSSSDTADVKVPASAPAASATLSTPTSTETTPATTPSKGGSSITTTATIGPTTPGTATGPTPAVTPSGTETTPAATPSGSETTPATTPSKGGSSITTTATIGPTTPGTATGSTPAVTPSGTETTPVATPSGSETTPATTPSKGGSSITTTVTIGPNTPPATPSDVVTFTDPAVAAAVQKTLKLGTAPVTVTAIKDYKGGSTFEVDINQGNTAVNSFSGIQALQNLPSDTLVQLFANINITGHSFDFSPLKNLNFAMLGLDGPNLGNLDNNSLQQLMEIDPEYMSNIEMVGSNSDDAIANSQKNTNGLTNSQLVTLGPWLTKIGNNGQNYPINEINLSDNQLSDFSPLSGLNQKIWLLVVGESVTNPKPVYGVVGQPLSFTGDELIGPNGKNIDTKYAYSLNGDPENKMTPLTETSPNQYTITTAYPNNTTNDLAYAQTGYVNGNGDPSKYIDVSDANGVELKYDAMVRRPVVWQAHPQITVNYLDRQTNQPIQTAVALGAATKIGDAFNLTDTTKIKDYQFVPGASSATTGTYQQTPQTLNLYFSKIEAAPTEPTTPTTSTTPTVKPTQPVFIENRPTAPDTATPAAVAAKSGLVIVQYRDLDNQIIAPDRVLTASIGTAYRTVPKIIAGYTLVGYRGSMEGVYSRLPKEITYLYKKIAATEKPIKAVGQIEVQYVDPNGKALAPKLTLTGTMGTHYQTQIKALPGYSLTTTPTNHSGTFSAKAQNVVYVYEPLTTASQAKTTGKTPTAAKPSQMVALKAKSATTLTTTTALKLTKATMVPLESTSQPAMKAHTHYYRNLHRAYQHASFPHTGERTQRFLSWLGADLLVAAFLGLMIFGRKNGLGKNKGANKRH</sequence>
<evidence type="ECO:0000256" key="4">
    <source>
        <dbReference type="SAM" id="SignalP"/>
    </source>
</evidence>
<feature type="compositionally biased region" description="Low complexity" evidence="2">
    <location>
        <begin position="165"/>
        <end position="193"/>
    </location>
</feature>
<feature type="compositionally biased region" description="Low complexity" evidence="2">
    <location>
        <begin position="217"/>
        <end position="228"/>
    </location>
</feature>
<feature type="compositionally biased region" description="Low complexity" evidence="2">
    <location>
        <begin position="626"/>
        <end position="644"/>
    </location>
</feature>
<feature type="domain" description="MucBP" evidence="5">
    <location>
        <begin position="669"/>
        <end position="730"/>
    </location>
</feature>
<keyword evidence="3" id="KW-0472">Membrane</keyword>
<dbReference type="Pfam" id="PF06458">
    <property type="entry name" value="MucBP"/>
    <property type="match status" value="3"/>
</dbReference>
<evidence type="ECO:0000256" key="2">
    <source>
        <dbReference type="SAM" id="MobiDB-lite"/>
    </source>
</evidence>
<keyword evidence="4" id="KW-0732">Signal</keyword>
<comment type="caution">
    <text evidence="6">The sequence shown here is derived from an EMBL/GenBank/DDBJ whole genome shotgun (WGS) entry which is preliminary data.</text>
</comment>
<dbReference type="NCBIfam" id="TIGR01167">
    <property type="entry name" value="LPXTG_anchor"/>
    <property type="match status" value="1"/>
</dbReference>
<feature type="compositionally biased region" description="Polar residues" evidence="2">
    <location>
        <begin position="194"/>
        <end position="216"/>
    </location>
</feature>
<accession>A0ABW4J7U7</accession>
<feature type="region of interest" description="Disordered" evidence="2">
    <location>
        <begin position="39"/>
        <end position="236"/>
    </location>
</feature>
<feature type="compositionally biased region" description="Low complexity" evidence="2">
    <location>
        <begin position="86"/>
        <end position="143"/>
    </location>
</feature>
<dbReference type="Gene3D" id="3.10.20.320">
    <property type="entry name" value="Putative peptidoglycan bound protein (lpxtg motif)"/>
    <property type="match status" value="3"/>
</dbReference>
<feature type="compositionally biased region" description="Low complexity" evidence="2">
    <location>
        <begin position="39"/>
        <end position="80"/>
    </location>
</feature>
<dbReference type="RefSeq" id="WP_376923095.1">
    <property type="nucleotide sequence ID" value="NZ_JBHTOP010000022.1"/>
</dbReference>
<keyword evidence="3" id="KW-1133">Transmembrane helix</keyword>
<dbReference type="InterPro" id="IPR009459">
    <property type="entry name" value="MucBP_dom"/>
</dbReference>
<feature type="compositionally biased region" description="Polar residues" evidence="2">
    <location>
        <begin position="144"/>
        <end position="164"/>
    </location>
</feature>
<evidence type="ECO:0000259" key="5">
    <source>
        <dbReference type="Pfam" id="PF06458"/>
    </source>
</evidence>
<dbReference type="Proteomes" id="UP001597267">
    <property type="component" value="Unassembled WGS sequence"/>
</dbReference>
<evidence type="ECO:0000313" key="7">
    <source>
        <dbReference type="Proteomes" id="UP001597267"/>
    </source>
</evidence>
<feature type="domain" description="MucBP" evidence="5">
    <location>
        <begin position="552"/>
        <end position="618"/>
    </location>
</feature>
<feature type="domain" description="MucBP" evidence="5">
    <location>
        <begin position="745"/>
        <end position="806"/>
    </location>
</feature>
<reference evidence="7" key="1">
    <citation type="journal article" date="2019" name="Int. J. Syst. Evol. Microbiol.">
        <title>The Global Catalogue of Microorganisms (GCM) 10K type strain sequencing project: providing services to taxonomists for standard genome sequencing and annotation.</title>
        <authorList>
            <consortium name="The Broad Institute Genomics Platform"/>
            <consortium name="The Broad Institute Genome Sequencing Center for Infectious Disease"/>
            <person name="Wu L."/>
            <person name="Ma J."/>
        </authorList>
    </citation>
    <scope>NUCLEOTIDE SEQUENCE [LARGE SCALE GENOMIC DNA]</scope>
    <source>
        <strain evidence="7">CCM 8896</strain>
    </source>
</reference>
<name>A0ABW4J7U7_9LACO</name>
<evidence type="ECO:0000256" key="1">
    <source>
        <dbReference type="ARBA" id="ARBA00022737"/>
    </source>
</evidence>
<feature type="transmembrane region" description="Helical" evidence="3">
    <location>
        <begin position="893"/>
        <end position="912"/>
    </location>
</feature>
<evidence type="ECO:0000256" key="3">
    <source>
        <dbReference type="SAM" id="Phobius"/>
    </source>
</evidence>